<feature type="transmembrane region" description="Helical" evidence="11">
    <location>
        <begin position="20"/>
        <end position="38"/>
    </location>
</feature>
<dbReference type="PANTHER" id="PTHR30474">
    <property type="entry name" value="CELL CYCLE PROTEIN"/>
    <property type="match status" value="1"/>
</dbReference>
<feature type="transmembrane region" description="Helical" evidence="11">
    <location>
        <begin position="50"/>
        <end position="67"/>
    </location>
</feature>
<keyword evidence="8 11" id="KW-1133">Transmembrane helix</keyword>
<dbReference type="HAMAP" id="MF_02079">
    <property type="entry name" value="PGT_RodA"/>
    <property type="match status" value="1"/>
</dbReference>
<protein>
    <recommendedName>
        <fullName evidence="11">Peptidoglycan glycosyltransferase MrdB</fullName>
        <shortName evidence="11">PGT</shortName>
        <ecNumber evidence="11">2.4.99.28</ecNumber>
    </recommendedName>
    <alternativeName>
        <fullName evidence="11">Cell elongation protein RodA</fullName>
    </alternativeName>
    <alternativeName>
        <fullName evidence="11">Cell wall polymerase</fullName>
    </alternativeName>
    <alternativeName>
        <fullName evidence="11">Peptidoglycan polymerase</fullName>
        <shortName evidence="11">PG polymerase</shortName>
    </alternativeName>
</protein>
<keyword evidence="3 11" id="KW-0328">Glycosyltransferase</keyword>
<keyword evidence="10 11" id="KW-0961">Cell wall biogenesis/degradation</keyword>
<evidence type="ECO:0000256" key="2">
    <source>
        <dbReference type="ARBA" id="ARBA00022475"/>
    </source>
</evidence>
<sequence length="370" mass="41893">MSQIIRKNSLWNKYHIDLTLFLLIICLLLYGTFIMWSACGQNFEMMRLKVFQIIGGLLLMFFLAQVPPRAYEFWTPYIYFLCLILLISVNLIGQISKGAQRWLDFGIIRFQPSEIVKISVLLMVARYIDREQYPPSLKNVGIVLLLIMIPTIFMLLQPDLGTAILTVSSGFFALFLSGISWKLIVFTLLLMVLFAPMFWFFCMHDYQRSRIEILLHPEIDPQGAGYHIIQSKIAIGSGGFTGKGWLHGTQSQLEFLPERHTDFIFSVIGEELGFFGVLILLSLYLGIILRGLLIAVNTQHMFGRLIIGSFMLVLFMYIFVNVGMVSGLLPIVGIPLPLISYGGSSLLVLMAGFGIVMSINGHRKMISKIL</sequence>
<evidence type="ECO:0000256" key="9">
    <source>
        <dbReference type="ARBA" id="ARBA00023136"/>
    </source>
</evidence>
<feature type="transmembrane region" description="Helical" evidence="11">
    <location>
        <begin position="272"/>
        <end position="293"/>
    </location>
</feature>
<dbReference type="AlphaFoldDB" id="A0AAE9I9E4"/>
<feature type="transmembrane region" description="Helical" evidence="11">
    <location>
        <begin position="160"/>
        <end position="176"/>
    </location>
</feature>
<evidence type="ECO:0000256" key="4">
    <source>
        <dbReference type="ARBA" id="ARBA00022679"/>
    </source>
</evidence>
<evidence type="ECO:0000256" key="1">
    <source>
        <dbReference type="ARBA" id="ARBA00004141"/>
    </source>
</evidence>
<evidence type="ECO:0000256" key="8">
    <source>
        <dbReference type="ARBA" id="ARBA00022989"/>
    </source>
</evidence>
<dbReference type="GO" id="GO:0005886">
    <property type="term" value="C:plasma membrane"/>
    <property type="evidence" value="ECO:0007669"/>
    <property type="project" value="UniProtKB-SubCell"/>
</dbReference>
<name>A0AAE9I9E4_9ENTR</name>
<dbReference type="GO" id="GO:0009252">
    <property type="term" value="P:peptidoglycan biosynthetic process"/>
    <property type="evidence" value="ECO:0007669"/>
    <property type="project" value="UniProtKB-UniRule"/>
</dbReference>
<evidence type="ECO:0000256" key="10">
    <source>
        <dbReference type="ARBA" id="ARBA00023316"/>
    </source>
</evidence>
<keyword evidence="4 11" id="KW-0808">Transferase</keyword>
<comment type="catalytic activity">
    <reaction evidence="11">
        <text>[GlcNAc-(1-&gt;4)-Mur2Ac(oyl-L-Ala-gamma-D-Glu-L-Lys-D-Ala-D-Ala)](n)-di-trans,octa-cis-undecaprenyl diphosphate + beta-D-GlcNAc-(1-&gt;4)-Mur2Ac(oyl-L-Ala-gamma-D-Glu-L-Lys-D-Ala-D-Ala)-di-trans,octa-cis-undecaprenyl diphosphate = [GlcNAc-(1-&gt;4)-Mur2Ac(oyl-L-Ala-gamma-D-Glu-L-Lys-D-Ala-D-Ala)](n+1)-di-trans,octa-cis-undecaprenyl diphosphate + di-trans,octa-cis-undecaprenyl diphosphate + H(+)</text>
        <dbReference type="Rhea" id="RHEA:23708"/>
        <dbReference type="Rhea" id="RHEA-COMP:9602"/>
        <dbReference type="Rhea" id="RHEA-COMP:9603"/>
        <dbReference type="ChEBI" id="CHEBI:15378"/>
        <dbReference type="ChEBI" id="CHEBI:58405"/>
        <dbReference type="ChEBI" id="CHEBI:60033"/>
        <dbReference type="ChEBI" id="CHEBI:78435"/>
        <dbReference type="EC" id="2.4.99.28"/>
    </reaction>
</comment>
<dbReference type="PROSITE" id="PS00428">
    <property type="entry name" value="FTSW_RODA_SPOVE"/>
    <property type="match status" value="1"/>
</dbReference>
<dbReference type="RefSeq" id="WP_250246837.1">
    <property type="nucleotide sequence ID" value="NZ_CP097749.1"/>
</dbReference>
<evidence type="ECO:0000256" key="3">
    <source>
        <dbReference type="ARBA" id="ARBA00022676"/>
    </source>
</evidence>
<comment type="subcellular location">
    <subcellularLocation>
        <location evidence="11">Cell inner membrane</location>
        <topology evidence="11">Multi-pass membrane protein</topology>
    </subcellularLocation>
    <subcellularLocation>
        <location evidence="1">Membrane</location>
        <topology evidence="1">Multi-pass membrane protein</topology>
    </subcellularLocation>
</comment>
<keyword evidence="6 11" id="KW-0133">Cell shape</keyword>
<comment type="pathway">
    <text evidence="11">Cell wall biogenesis; peptidoglycan biosynthesis.</text>
</comment>
<keyword evidence="15" id="KW-1185">Reference proteome</keyword>
<evidence type="ECO:0000256" key="11">
    <source>
        <dbReference type="HAMAP-Rule" id="MF_02079"/>
    </source>
</evidence>
<dbReference type="Pfam" id="PF01098">
    <property type="entry name" value="FTSW_RODA_SPOVE"/>
    <property type="match status" value="1"/>
</dbReference>
<dbReference type="Proteomes" id="UP001056323">
    <property type="component" value="Chromosome"/>
</dbReference>
<comment type="similarity">
    <text evidence="11">Belongs to the SEDS family. MrdB/RodA subfamily.</text>
</comment>
<dbReference type="InterPro" id="IPR011923">
    <property type="entry name" value="RodA/MrdB"/>
</dbReference>
<dbReference type="GO" id="GO:0015648">
    <property type="term" value="F:lipid-linked peptidoglycan transporter activity"/>
    <property type="evidence" value="ECO:0007669"/>
    <property type="project" value="TreeGrafter"/>
</dbReference>
<feature type="transmembrane region" description="Helical" evidence="11">
    <location>
        <begin position="338"/>
        <end position="359"/>
    </location>
</feature>
<feature type="transmembrane region" description="Helical" evidence="11">
    <location>
        <begin position="73"/>
        <end position="93"/>
    </location>
</feature>
<dbReference type="InterPro" id="IPR001182">
    <property type="entry name" value="FtsW/RodA"/>
</dbReference>
<keyword evidence="7 11" id="KW-0573">Peptidoglycan synthesis</keyword>
<dbReference type="EMBL" id="CP097751">
    <property type="protein sequence ID" value="URJ27522.1"/>
    <property type="molecule type" value="Genomic_DNA"/>
</dbReference>
<gene>
    <name evidence="11 13" type="primary">rodA</name>
    <name evidence="11" type="synonym">mrdB</name>
    <name evidence="13" type="ORF">M9394_03165</name>
    <name evidence="12" type="ORF">M9404_01215</name>
</gene>
<dbReference type="InterPro" id="IPR018365">
    <property type="entry name" value="Cell_cycle_FtsW-rel_CS"/>
</dbReference>
<dbReference type="GO" id="GO:0008360">
    <property type="term" value="P:regulation of cell shape"/>
    <property type="evidence" value="ECO:0007669"/>
    <property type="project" value="UniProtKB-KW"/>
</dbReference>
<keyword evidence="5 11" id="KW-0812">Transmembrane</keyword>
<evidence type="ECO:0000256" key="6">
    <source>
        <dbReference type="ARBA" id="ARBA00022960"/>
    </source>
</evidence>
<dbReference type="GO" id="GO:0051301">
    <property type="term" value="P:cell division"/>
    <property type="evidence" value="ECO:0007669"/>
    <property type="project" value="InterPro"/>
</dbReference>
<keyword evidence="9 11" id="KW-0472">Membrane</keyword>
<dbReference type="EC" id="2.4.99.28" evidence="11"/>
<dbReference type="PANTHER" id="PTHR30474:SF1">
    <property type="entry name" value="PEPTIDOGLYCAN GLYCOSYLTRANSFERASE MRDB"/>
    <property type="match status" value="1"/>
</dbReference>
<dbReference type="GO" id="GO:0008955">
    <property type="term" value="F:peptidoglycan glycosyltransferase activity"/>
    <property type="evidence" value="ECO:0007669"/>
    <property type="project" value="UniProtKB-UniRule"/>
</dbReference>
<evidence type="ECO:0000256" key="5">
    <source>
        <dbReference type="ARBA" id="ARBA00022692"/>
    </source>
</evidence>
<dbReference type="GO" id="GO:0071555">
    <property type="term" value="P:cell wall organization"/>
    <property type="evidence" value="ECO:0007669"/>
    <property type="project" value="UniProtKB-KW"/>
</dbReference>
<keyword evidence="11" id="KW-0997">Cell inner membrane</keyword>
<organism evidence="13 14">
    <name type="scientific">Candidatus Blochmanniella camponoti</name>
    <dbReference type="NCBI Taxonomy" id="108080"/>
    <lineage>
        <taxon>Bacteria</taxon>
        <taxon>Pseudomonadati</taxon>
        <taxon>Pseudomonadota</taxon>
        <taxon>Gammaproteobacteria</taxon>
        <taxon>Enterobacterales</taxon>
        <taxon>Enterobacteriaceae</taxon>
        <taxon>ant endosymbionts</taxon>
        <taxon>Candidatus Blochmanniella</taxon>
    </lineage>
</organism>
<accession>A0AAE9I9E4</accession>
<feature type="transmembrane region" description="Helical" evidence="11">
    <location>
        <begin position="183"/>
        <end position="201"/>
    </location>
</feature>
<dbReference type="NCBIfam" id="TIGR02210">
    <property type="entry name" value="rodA_shape"/>
    <property type="match status" value="1"/>
</dbReference>
<dbReference type="EMBL" id="CP097750">
    <property type="protein sequence ID" value="URJ24720.1"/>
    <property type="molecule type" value="Genomic_DNA"/>
</dbReference>
<reference evidence="13" key="1">
    <citation type="submission" date="2022-05" db="EMBL/GenBank/DDBJ databases">
        <title>Impact of host demography and evolutionary history on endosymbiont molecular evolution: a test in carpenter ants (Genus Camponotus) and their Blochmannia endosymbionts.</title>
        <authorList>
            <person name="Manthey J.D."/>
            <person name="Giron J.C."/>
            <person name="Hruska J.P."/>
        </authorList>
    </citation>
    <scope>NUCLEOTIDE SEQUENCE</scope>
    <source>
        <strain evidence="13">C-049</strain>
        <strain evidence="12">C-050</strain>
    </source>
</reference>
<evidence type="ECO:0000313" key="14">
    <source>
        <dbReference type="Proteomes" id="UP001056323"/>
    </source>
</evidence>
<evidence type="ECO:0000256" key="7">
    <source>
        <dbReference type="ARBA" id="ARBA00022984"/>
    </source>
</evidence>
<dbReference type="Proteomes" id="UP001056483">
    <property type="component" value="Chromosome"/>
</dbReference>
<proteinExistence type="inferred from homology"/>
<feature type="transmembrane region" description="Helical" evidence="11">
    <location>
        <begin position="305"/>
        <end position="332"/>
    </location>
</feature>
<feature type="transmembrane region" description="Helical" evidence="11">
    <location>
        <begin position="136"/>
        <end position="154"/>
    </location>
</feature>
<evidence type="ECO:0000313" key="15">
    <source>
        <dbReference type="Proteomes" id="UP001056483"/>
    </source>
</evidence>
<evidence type="ECO:0000313" key="13">
    <source>
        <dbReference type="EMBL" id="URJ27522.1"/>
    </source>
</evidence>
<dbReference type="KEGG" id="bhb:M9394_03165"/>
<keyword evidence="2 11" id="KW-1003">Cell membrane</keyword>
<evidence type="ECO:0000313" key="12">
    <source>
        <dbReference type="EMBL" id="URJ24720.1"/>
    </source>
</evidence>
<comment type="function">
    <text evidence="11">Peptidoglycan polymerase that is essential for cell wall elongation.</text>
</comment>
<dbReference type="GO" id="GO:0032153">
    <property type="term" value="C:cell division site"/>
    <property type="evidence" value="ECO:0007669"/>
    <property type="project" value="TreeGrafter"/>
</dbReference>